<keyword evidence="7" id="KW-0547">Nucleotide-binding</keyword>
<evidence type="ECO:0000256" key="4">
    <source>
        <dbReference type="ARBA" id="ARBA00022694"/>
    </source>
</evidence>
<dbReference type="GO" id="GO:0016779">
    <property type="term" value="F:nucleotidyltransferase activity"/>
    <property type="evidence" value="ECO:0007669"/>
    <property type="project" value="UniProtKB-KW"/>
</dbReference>
<keyword evidence="6" id="KW-0479">Metal-binding</keyword>
<dbReference type="SUPFAM" id="SSF81301">
    <property type="entry name" value="Nucleotidyltransferase"/>
    <property type="match status" value="1"/>
</dbReference>
<dbReference type="InterPro" id="IPR052390">
    <property type="entry name" value="tRNA_nt/polyA_polymerase"/>
</dbReference>
<evidence type="ECO:0000256" key="8">
    <source>
        <dbReference type="ARBA" id="ARBA00022842"/>
    </source>
</evidence>
<keyword evidence="3" id="KW-0808">Transferase</keyword>
<keyword evidence="5" id="KW-0548">Nucleotidyltransferase</keyword>
<name>A0A381ZR74_9ZZZZ</name>
<dbReference type="EMBL" id="UINC01022338">
    <property type="protein sequence ID" value="SVA91736.1"/>
    <property type="molecule type" value="Genomic_DNA"/>
</dbReference>
<evidence type="ECO:0000256" key="9">
    <source>
        <dbReference type="ARBA" id="ARBA00022884"/>
    </source>
</evidence>
<dbReference type="CDD" id="cd05398">
    <property type="entry name" value="NT_ClassII-CCAase"/>
    <property type="match status" value="1"/>
</dbReference>
<proteinExistence type="predicted"/>
<dbReference type="GO" id="GO:0046872">
    <property type="term" value="F:metal ion binding"/>
    <property type="evidence" value="ECO:0007669"/>
    <property type="project" value="UniProtKB-KW"/>
</dbReference>
<organism evidence="11">
    <name type="scientific">marine metagenome</name>
    <dbReference type="NCBI Taxonomy" id="408172"/>
    <lineage>
        <taxon>unclassified sequences</taxon>
        <taxon>metagenomes</taxon>
        <taxon>ecological metagenomes</taxon>
    </lineage>
</organism>
<dbReference type="InterPro" id="IPR043519">
    <property type="entry name" value="NT_sf"/>
</dbReference>
<evidence type="ECO:0000256" key="5">
    <source>
        <dbReference type="ARBA" id="ARBA00022695"/>
    </source>
</evidence>
<dbReference type="GO" id="GO:0000166">
    <property type="term" value="F:nucleotide binding"/>
    <property type="evidence" value="ECO:0007669"/>
    <property type="project" value="UniProtKB-KW"/>
</dbReference>
<keyword evidence="8" id="KW-0460">Magnesium</keyword>
<dbReference type="PANTHER" id="PTHR47788:SF1">
    <property type="entry name" value="A-ADDING TRNA NUCLEOTIDYLTRANSFERASE"/>
    <property type="match status" value="1"/>
</dbReference>
<dbReference type="GO" id="GO:0000049">
    <property type="term" value="F:tRNA binding"/>
    <property type="evidence" value="ECO:0007669"/>
    <property type="project" value="UniProtKB-KW"/>
</dbReference>
<dbReference type="Gene3D" id="1.10.3090.10">
    <property type="entry name" value="cca-adding enzyme, domain 2"/>
    <property type="match status" value="1"/>
</dbReference>
<evidence type="ECO:0000256" key="7">
    <source>
        <dbReference type="ARBA" id="ARBA00022741"/>
    </source>
</evidence>
<protein>
    <recommendedName>
        <fullName evidence="10">Poly A polymerase head domain-containing protein</fullName>
    </recommendedName>
</protein>
<accession>A0A381ZR74</accession>
<evidence type="ECO:0000259" key="10">
    <source>
        <dbReference type="Pfam" id="PF01743"/>
    </source>
</evidence>
<dbReference type="Pfam" id="PF01743">
    <property type="entry name" value="PolyA_pol"/>
    <property type="match status" value="1"/>
</dbReference>
<dbReference type="GO" id="GO:0008033">
    <property type="term" value="P:tRNA processing"/>
    <property type="evidence" value="ECO:0007669"/>
    <property type="project" value="UniProtKB-KW"/>
</dbReference>
<dbReference type="AlphaFoldDB" id="A0A381ZR74"/>
<keyword evidence="9" id="KW-0694">RNA-binding</keyword>
<evidence type="ECO:0000256" key="2">
    <source>
        <dbReference type="ARBA" id="ARBA00022555"/>
    </source>
</evidence>
<comment type="cofactor">
    <cofactor evidence="1">
        <name>Mg(2+)</name>
        <dbReference type="ChEBI" id="CHEBI:18420"/>
    </cofactor>
</comment>
<dbReference type="SUPFAM" id="SSF81891">
    <property type="entry name" value="Poly A polymerase C-terminal region-like"/>
    <property type="match status" value="1"/>
</dbReference>
<evidence type="ECO:0000256" key="3">
    <source>
        <dbReference type="ARBA" id="ARBA00022679"/>
    </source>
</evidence>
<dbReference type="Gene3D" id="3.30.460.10">
    <property type="entry name" value="Beta Polymerase, domain 2"/>
    <property type="match status" value="1"/>
</dbReference>
<dbReference type="PANTHER" id="PTHR47788">
    <property type="entry name" value="POLYA POLYMERASE"/>
    <property type="match status" value="1"/>
</dbReference>
<reference evidence="11" key="1">
    <citation type="submission" date="2018-05" db="EMBL/GenBank/DDBJ databases">
        <authorList>
            <person name="Lanie J.A."/>
            <person name="Ng W.-L."/>
            <person name="Kazmierczak K.M."/>
            <person name="Andrzejewski T.M."/>
            <person name="Davidsen T.M."/>
            <person name="Wayne K.J."/>
            <person name="Tettelin H."/>
            <person name="Glass J.I."/>
            <person name="Rusch D."/>
            <person name="Podicherti R."/>
            <person name="Tsui H.-C.T."/>
            <person name="Winkler M.E."/>
        </authorList>
    </citation>
    <scope>NUCLEOTIDE SEQUENCE</scope>
</reference>
<evidence type="ECO:0000313" key="11">
    <source>
        <dbReference type="EMBL" id="SVA91736.1"/>
    </source>
</evidence>
<keyword evidence="2" id="KW-0820">tRNA-binding</keyword>
<sequence>MNISNRLSEQLSEGHIKAVSAVNNAASSIGSRAFLVGGAIRDIILGREIKDIDIAVECCPQKLLSSSHMESAKVISISQFETVKAEICGQIIDLSMTRSERYPNPGALPEVQLSTIEEDLARRDFTINAFGVHVDPDRWGELIDDHNGLQDLCHKKIRVLHNQSFMDDPTRVFRAARYASRLSFEVEMTTEEALVRDLDGIRNLSGTRILNELNQIFG</sequence>
<evidence type="ECO:0000256" key="1">
    <source>
        <dbReference type="ARBA" id="ARBA00001946"/>
    </source>
</evidence>
<gene>
    <name evidence="11" type="ORF">METZ01_LOCUS144590</name>
</gene>
<evidence type="ECO:0000256" key="6">
    <source>
        <dbReference type="ARBA" id="ARBA00022723"/>
    </source>
</evidence>
<feature type="non-terminal residue" evidence="11">
    <location>
        <position position="218"/>
    </location>
</feature>
<feature type="domain" description="Poly A polymerase head" evidence="10">
    <location>
        <begin position="33"/>
        <end position="158"/>
    </location>
</feature>
<dbReference type="InterPro" id="IPR002646">
    <property type="entry name" value="PolA_pol_head_dom"/>
</dbReference>
<keyword evidence="4" id="KW-0819">tRNA processing</keyword>